<sequence>MGWSDFYRRRDELAAVLDRAERNPAAPPEFDPDVFADADELLLALHHRWLQQLTGRLGVALTDGDDRVDAVLTTWRALAAEQPALRGLLDAHLTDPEAVGREERLLALTSGLAELSEPTAEVSAIGAAFLALIRSEPAVRTSRKRLLSRA</sequence>
<proteinExistence type="predicted"/>
<organism evidence="1 2">
    <name type="scientific">Umezawaea tangerina</name>
    <dbReference type="NCBI Taxonomy" id="84725"/>
    <lineage>
        <taxon>Bacteria</taxon>
        <taxon>Bacillati</taxon>
        <taxon>Actinomycetota</taxon>
        <taxon>Actinomycetes</taxon>
        <taxon>Pseudonocardiales</taxon>
        <taxon>Pseudonocardiaceae</taxon>
        <taxon>Umezawaea</taxon>
    </lineage>
</organism>
<dbReference type="EMBL" id="PVTF01000018">
    <property type="protein sequence ID" value="PRY34075.1"/>
    <property type="molecule type" value="Genomic_DNA"/>
</dbReference>
<gene>
    <name evidence="1" type="ORF">CLV43_118101</name>
</gene>
<dbReference type="RefSeq" id="WP_106195606.1">
    <property type="nucleotide sequence ID" value="NZ_PVTF01000018.1"/>
</dbReference>
<accession>A0A2T0SL02</accession>
<evidence type="ECO:0000313" key="1">
    <source>
        <dbReference type="EMBL" id="PRY34075.1"/>
    </source>
</evidence>
<dbReference type="Proteomes" id="UP000239494">
    <property type="component" value="Unassembled WGS sequence"/>
</dbReference>
<dbReference type="AlphaFoldDB" id="A0A2T0SL02"/>
<protein>
    <submittedName>
        <fullName evidence="1">Uncharacterized protein</fullName>
    </submittedName>
</protein>
<dbReference type="OrthoDB" id="3773711at2"/>
<keyword evidence="2" id="KW-1185">Reference proteome</keyword>
<evidence type="ECO:0000313" key="2">
    <source>
        <dbReference type="Proteomes" id="UP000239494"/>
    </source>
</evidence>
<comment type="caution">
    <text evidence="1">The sequence shown here is derived from an EMBL/GenBank/DDBJ whole genome shotgun (WGS) entry which is preliminary data.</text>
</comment>
<name>A0A2T0SL02_9PSEU</name>
<reference evidence="1 2" key="1">
    <citation type="submission" date="2018-03" db="EMBL/GenBank/DDBJ databases">
        <title>Genomic Encyclopedia of Archaeal and Bacterial Type Strains, Phase II (KMG-II): from individual species to whole genera.</title>
        <authorList>
            <person name="Goeker M."/>
        </authorList>
    </citation>
    <scope>NUCLEOTIDE SEQUENCE [LARGE SCALE GENOMIC DNA]</scope>
    <source>
        <strain evidence="1 2">DSM 44720</strain>
    </source>
</reference>